<protein>
    <submittedName>
        <fullName evidence="1">Uncharacterized protein</fullName>
    </submittedName>
</protein>
<organism evidence="1 2">
    <name type="scientific">Phaseolus angularis</name>
    <name type="common">Azuki bean</name>
    <name type="synonym">Vigna angularis</name>
    <dbReference type="NCBI Taxonomy" id="3914"/>
    <lineage>
        <taxon>Eukaryota</taxon>
        <taxon>Viridiplantae</taxon>
        <taxon>Streptophyta</taxon>
        <taxon>Embryophyta</taxon>
        <taxon>Tracheophyta</taxon>
        <taxon>Spermatophyta</taxon>
        <taxon>Magnoliopsida</taxon>
        <taxon>eudicotyledons</taxon>
        <taxon>Gunneridae</taxon>
        <taxon>Pentapetalae</taxon>
        <taxon>rosids</taxon>
        <taxon>fabids</taxon>
        <taxon>Fabales</taxon>
        <taxon>Fabaceae</taxon>
        <taxon>Papilionoideae</taxon>
        <taxon>50 kb inversion clade</taxon>
        <taxon>NPAAA clade</taxon>
        <taxon>indigoferoid/millettioid clade</taxon>
        <taxon>Phaseoleae</taxon>
        <taxon>Vigna</taxon>
    </lineage>
</organism>
<sequence>MSWVWRENLESRKSLNQATTTLAGYPPPLDVAVFPPSSAAAVPPVSIVFHPARQFGLRVATAPALADEPKTTSSSLRPSQPRARFEYRFLPPVSFPVPDPSGGRRSIARVLLECPRTLSRHGLVNYSGSKDKISEDFKQMFCTTRSTTLQEELQEVKEKYVCDWILDVDNVRRDEVLQDLGLM</sequence>
<reference evidence="2" key="1">
    <citation type="journal article" date="2015" name="Proc. Natl. Acad. Sci. U.S.A.">
        <title>Genome sequencing of adzuki bean (Vigna angularis) provides insight into high starch and low fat accumulation and domestication.</title>
        <authorList>
            <person name="Yang K."/>
            <person name="Tian Z."/>
            <person name="Chen C."/>
            <person name="Luo L."/>
            <person name="Zhao B."/>
            <person name="Wang Z."/>
            <person name="Yu L."/>
            <person name="Li Y."/>
            <person name="Sun Y."/>
            <person name="Li W."/>
            <person name="Chen Y."/>
            <person name="Li Y."/>
            <person name="Zhang Y."/>
            <person name="Ai D."/>
            <person name="Zhao J."/>
            <person name="Shang C."/>
            <person name="Ma Y."/>
            <person name="Wu B."/>
            <person name="Wang M."/>
            <person name="Gao L."/>
            <person name="Sun D."/>
            <person name="Zhang P."/>
            <person name="Guo F."/>
            <person name="Wang W."/>
            <person name="Li Y."/>
            <person name="Wang J."/>
            <person name="Varshney R.K."/>
            <person name="Wang J."/>
            <person name="Ling H.Q."/>
            <person name="Wan P."/>
        </authorList>
    </citation>
    <scope>NUCLEOTIDE SEQUENCE</scope>
    <source>
        <strain evidence="2">cv. Jingnong 6</strain>
    </source>
</reference>
<dbReference type="Proteomes" id="UP000053144">
    <property type="component" value="Chromosome 11"/>
</dbReference>
<evidence type="ECO:0000313" key="1">
    <source>
        <dbReference type="EMBL" id="KOM57363.1"/>
    </source>
</evidence>
<dbReference type="AlphaFoldDB" id="A0A0L9VQX3"/>
<accession>A0A0L9VQX3</accession>
<dbReference type="EMBL" id="CM003381">
    <property type="protein sequence ID" value="KOM57363.1"/>
    <property type="molecule type" value="Genomic_DNA"/>
</dbReference>
<evidence type="ECO:0000313" key="2">
    <source>
        <dbReference type="Proteomes" id="UP000053144"/>
    </source>
</evidence>
<name>A0A0L9VQX3_PHAAN</name>
<gene>
    <name evidence="1" type="ORF">LR48_Vigan11g039600</name>
</gene>
<proteinExistence type="predicted"/>
<dbReference type="Gramene" id="KOM57363">
    <property type="protein sequence ID" value="KOM57363"/>
    <property type="gene ID" value="LR48_Vigan11g039600"/>
</dbReference>